<dbReference type="EMBL" id="KZ824548">
    <property type="protein sequence ID" value="RAK89244.1"/>
    <property type="molecule type" value="Genomic_DNA"/>
</dbReference>
<feature type="non-terminal residue" evidence="1">
    <location>
        <position position="1"/>
    </location>
</feature>
<accession>A0ACD1IFB7</accession>
<gene>
    <name evidence="1" type="ORF">BO79DRAFT_146807</name>
</gene>
<keyword evidence="2" id="KW-1185">Reference proteome</keyword>
<proteinExistence type="predicted"/>
<organism evidence="1 2">
    <name type="scientific">Aspergillus costaricaensis CBS 115574</name>
    <dbReference type="NCBI Taxonomy" id="1448317"/>
    <lineage>
        <taxon>Eukaryota</taxon>
        <taxon>Fungi</taxon>
        <taxon>Dikarya</taxon>
        <taxon>Ascomycota</taxon>
        <taxon>Pezizomycotina</taxon>
        <taxon>Eurotiomycetes</taxon>
        <taxon>Eurotiomycetidae</taxon>
        <taxon>Eurotiales</taxon>
        <taxon>Aspergillaceae</taxon>
        <taxon>Aspergillus</taxon>
        <taxon>Aspergillus subgen. Circumdati</taxon>
    </lineage>
</organism>
<name>A0ACD1IFB7_9EURO</name>
<evidence type="ECO:0000313" key="1">
    <source>
        <dbReference type="EMBL" id="RAK89244.1"/>
    </source>
</evidence>
<sequence length="199" mass="22839">APALEAVEYHDETIKGEFMQTSPFRGTPTPELDARWEEIADGNAFNVASDKIHLLNKSISRPWHHTDPIYGGGIAAQSWGSHQLHCLNILRQATFEDVYRKADRLPEILRVTNEVRRNHLDIDHCIEVIRLDMMCQADVTPYFIMDPAPGHASDALRTDFSVFRRCRDWGKIRTWMKGHVAIQSIRDTILFEPGHSEHN</sequence>
<protein>
    <submittedName>
        <fullName evidence="1">Uncharacterized protein</fullName>
    </submittedName>
</protein>
<dbReference type="Proteomes" id="UP000249748">
    <property type="component" value="Unassembled WGS sequence"/>
</dbReference>
<evidence type="ECO:0000313" key="2">
    <source>
        <dbReference type="Proteomes" id="UP000249748"/>
    </source>
</evidence>
<reference evidence="1" key="1">
    <citation type="submission" date="2018-02" db="EMBL/GenBank/DDBJ databases">
        <title>The genomes of Aspergillus section Nigri reveals drivers in fungal speciation.</title>
        <authorList>
            <consortium name="DOE Joint Genome Institute"/>
            <person name="Vesth T.C."/>
            <person name="Nybo J."/>
            <person name="Theobald S."/>
            <person name="Brandl J."/>
            <person name="Frisvad J.C."/>
            <person name="Nielsen K.F."/>
            <person name="Lyhne E.K."/>
            <person name="Kogle M.E."/>
            <person name="Kuo A."/>
            <person name="Riley R."/>
            <person name="Clum A."/>
            <person name="Nolan M."/>
            <person name="Lipzen A."/>
            <person name="Salamov A."/>
            <person name="Henrissat B."/>
            <person name="Wiebenga A."/>
            <person name="De vries R.P."/>
            <person name="Grigoriev I.V."/>
            <person name="Mortensen U.H."/>
            <person name="Andersen M.R."/>
            <person name="Baker S.E."/>
        </authorList>
    </citation>
    <scope>NUCLEOTIDE SEQUENCE</scope>
    <source>
        <strain evidence="1">CBS 115574</strain>
    </source>
</reference>